<reference evidence="1 2" key="1">
    <citation type="submission" date="2014-04" db="EMBL/GenBank/DDBJ databases">
        <authorList>
            <consortium name="DOE Joint Genome Institute"/>
            <person name="Kuo A."/>
            <person name="Ruytinx J."/>
            <person name="Rineau F."/>
            <person name="Colpaert J."/>
            <person name="Kohler A."/>
            <person name="Nagy L.G."/>
            <person name="Floudas D."/>
            <person name="Copeland A."/>
            <person name="Barry K.W."/>
            <person name="Cichocki N."/>
            <person name="Veneault-Fourrey C."/>
            <person name="LaButti K."/>
            <person name="Lindquist E.A."/>
            <person name="Lipzen A."/>
            <person name="Lundell T."/>
            <person name="Morin E."/>
            <person name="Murat C."/>
            <person name="Sun H."/>
            <person name="Tunlid A."/>
            <person name="Henrissat B."/>
            <person name="Grigoriev I.V."/>
            <person name="Hibbett D.S."/>
            <person name="Martin F."/>
            <person name="Nordberg H.P."/>
            <person name="Cantor M.N."/>
            <person name="Hua S.X."/>
        </authorList>
    </citation>
    <scope>NUCLEOTIDE SEQUENCE [LARGE SCALE GENOMIC DNA]</scope>
    <source>
        <strain evidence="1 2">UH-Slu-Lm8-n1</strain>
    </source>
</reference>
<name>A0A0C9ZXA9_9AGAM</name>
<gene>
    <name evidence="1" type="ORF">CY34DRAFT_40813</name>
</gene>
<dbReference type="Proteomes" id="UP000054485">
    <property type="component" value="Unassembled WGS sequence"/>
</dbReference>
<feature type="non-terminal residue" evidence="1">
    <location>
        <position position="75"/>
    </location>
</feature>
<evidence type="ECO:0000313" key="2">
    <source>
        <dbReference type="Proteomes" id="UP000054485"/>
    </source>
</evidence>
<dbReference type="EMBL" id="KN835828">
    <property type="protein sequence ID" value="KIK33996.1"/>
    <property type="molecule type" value="Genomic_DNA"/>
</dbReference>
<feature type="non-terminal residue" evidence="1">
    <location>
        <position position="1"/>
    </location>
</feature>
<protein>
    <submittedName>
        <fullName evidence="1">Uncharacterized protein</fullName>
    </submittedName>
</protein>
<dbReference type="InParanoid" id="A0A0C9ZXA9"/>
<organism evidence="1 2">
    <name type="scientific">Suillus luteus UH-Slu-Lm8-n1</name>
    <dbReference type="NCBI Taxonomy" id="930992"/>
    <lineage>
        <taxon>Eukaryota</taxon>
        <taxon>Fungi</taxon>
        <taxon>Dikarya</taxon>
        <taxon>Basidiomycota</taxon>
        <taxon>Agaricomycotina</taxon>
        <taxon>Agaricomycetes</taxon>
        <taxon>Agaricomycetidae</taxon>
        <taxon>Boletales</taxon>
        <taxon>Suillineae</taxon>
        <taxon>Suillaceae</taxon>
        <taxon>Suillus</taxon>
    </lineage>
</organism>
<evidence type="ECO:0000313" key="1">
    <source>
        <dbReference type="EMBL" id="KIK33996.1"/>
    </source>
</evidence>
<dbReference type="HOGENOM" id="CLU_2677949_0_0_1"/>
<keyword evidence="2" id="KW-1185">Reference proteome</keyword>
<sequence>GEQYYMGLLLKKFCYSDLELVATPHPNYIRLYLQLGWDTPFVKNTELAFSMQFLCVGDEVRVISGEICSEIGKVI</sequence>
<dbReference type="AlphaFoldDB" id="A0A0C9ZXA9"/>
<reference evidence="2" key="2">
    <citation type="submission" date="2015-01" db="EMBL/GenBank/DDBJ databases">
        <title>Evolutionary Origins and Diversification of the Mycorrhizal Mutualists.</title>
        <authorList>
            <consortium name="DOE Joint Genome Institute"/>
            <consortium name="Mycorrhizal Genomics Consortium"/>
            <person name="Kohler A."/>
            <person name="Kuo A."/>
            <person name="Nagy L.G."/>
            <person name="Floudas D."/>
            <person name="Copeland A."/>
            <person name="Barry K.W."/>
            <person name="Cichocki N."/>
            <person name="Veneault-Fourrey C."/>
            <person name="LaButti K."/>
            <person name="Lindquist E.A."/>
            <person name="Lipzen A."/>
            <person name="Lundell T."/>
            <person name="Morin E."/>
            <person name="Murat C."/>
            <person name="Riley R."/>
            <person name="Ohm R."/>
            <person name="Sun H."/>
            <person name="Tunlid A."/>
            <person name="Henrissat B."/>
            <person name="Grigoriev I.V."/>
            <person name="Hibbett D.S."/>
            <person name="Martin F."/>
        </authorList>
    </citation>
    <scope>NUCLEOTIDE SEQUENCE [LARGE SCALE GENOMIC DNA]</scope>
    <source>
        <strain evidence="2">UH-Slu-Lm8-n1</strain>
    </source>
</reference>
<proteinExistence type="predicted"/>
<accession>A0A0C9ZXA9</accession>